<dbReference type="AlphaFoldDB" id="A0A5J5E736"/>
<dbReference type="RefSeq" id="WP_150335690.1">
    <property type="nucleotide sequence ID" value="NZ_RZUG01000012.1"/>
</dbReference>
<evidence type="ECO:0000313" key="2">
    <source>
        <dbReference type="EMBL" id="KAA8825063.1"/>
    </source>
</evidence>
<reference evidence="2 3" key="1">
    <citation type="journal article" date="2019" name="Syst. Appl. Microbiol.">
        <title>Characterization of Bifidobacterium species in feaces of the Egyptian fruit bat: Description of B. vespertilionis sp. nov. and B. rousetti sp. nov.</title>
        <authorList>
            <person name="Modesto M."/>
            <person name="Satti M."/>
            <person name="Watanabe K."/>
            <person name="Puglisi E."/>
            <person name="Morelli L."/>
            <person name="Huang C.-H."/>
            <person name="Liou J.-S."/>
            <person name="Miyashita M."/>
            <person name="Tamura T."/>
            <person name="Saito S."/>
            <person name="Mori K."/>
            <person name="Huang L."/>
            <person name="Sciavilla P."/>
            <person name="Sandri C."/>
            <person name="Spiezio C."/>
            <person name="Vitali F."/>
            <person name="Cavalieri D."/>
            <person name="Perpetuini G."/>
            <person name="Tofalo R."/>
            <person name="Bonetti A."/>
            <person name="Arita M."/>
            <person name="Mattarelli P."/>
        </authorList>
    </citation>
    <scope>NUCLEOTIDE SEQUENCE [LARGE SCALE GENOMIC DNA]</scope>
    <source>
        <strain evidence="2 3">RST19</strain>
    </source>
</reference>
<dbReference type="InterPro" id="IPR007421">
    <property type="entry name" value="Schlafen_AlbA_2_dom"/>
</dbReference>
<evidence type="ECO:0000259" key="1">
    <source>
        <dbReference type="Pfam" id="PF04326"/>
    </source>
</evidence>
<dbReference type="InterPro" id="IPR038461">
    <property type="entry name" value="Schlafen_AlbA_2_dom_sf"/>
</dbReference>
<keyword evidence="2" id="KW-0067">ATP-binding</keyword>
<feature type="domain" description="Schlafen AlbA-2" evidence="1">
    <location>
        <begin position="19"/>
        <end position="140"/>
    </location>
</feature>
<organism evidence="2 3">
    <name type="scientific">Bifidobacterium reuteri</name>
    <dbReference type="NCBI Taxonomy" id="983706"/>
    <lineage>
        <taxon>Bacteria</taxon>
        <taxon>Bacillati</taxon>
        <taxon>Actinomycetota</taxon>
        <taxon>Actinomycetes</taxon>
        <taxon>Bifidobacteriales</taxon>
        <taxon>Bifidobacteriaceae</taxon>
        <taxon>Bifidobacterium</taxon>
    </lineage>
</organism>
<dbReference type="Gene3D" id="3.30.565.60">
    <property type="match status" value="1"/>
</dbReference>
<protein>
    <submittedName>
        <fullName evidence="2">DNA helicase</fullName>
    </submittedName>
</protein>
<dbReference type="PANTHER" id="PTHR30595:SF6">
    <property type="entry name" value="SCHLAFEN ALBA-2 DOMAIN-CONTAINING PROTEIN"/>
    <property type="match status" value="1"/>
</dbReference>
<dbReference type="Pfam" id="PF04326">
    <property type="entry name" value="SLFN_AlbA_2"/>
    <property type="match status" value="1"/>
</dbReference>
<dbReference type="Proteomes" id="UP000326251">
    <property type="component" value="Unassembled WGS sequence"/>
</dbReference>
<name>A0A5J5E736_9BIFI</name>
<keyword evidence="2" id="KW-0378">Hydrolase</keyword>
<dbReference type="Pfam" id="PF13749">
    <property type="entry name" value="HATPase_c_4"/>
    <property type="match status" value="1"/>
</dbReference>
<proteinExistence type="predicted"/>
<accession>A0A5J5E736</accession>
<dbReference type="PANTHER" id="PTHR30595">
    <property type="entry name" value="GLPR-RELATED TRANSCRIPTIONAL REPRESSOR"/>
    <property type="match status" value="1"/>
</dbReference>
<evidence type="ECO:0000313" key="3">
    <source>
        <dbReference type="Proteomes" id="UP000326251"/>
    </source>
</evidence>
<comment type="caution">
    <text evidence="2">The sequence shown here is derived from an EMBL/GenBank/DDBJ whole genome shotgun (WGS) entry which is preliminary data.</text>
</comment>
<keyword evidence="2" id="KW-0347">Helicase</keyword>
<dbReference type="GO" id="GO:0004386">
    <property type="term" value="F:helicase activity"/>
    <property type="evidence" value="ECO:0007669"/>
    <property type="project" value="UniProtKB-KW"/>
</dbReference>
<sequence length="506" mass="57136">MLEIELTQLVKKVQDLQAESQTIELKAANHGCPTKLYDTLSAFSNQDNGGIIIFGIDEAHSYAVVDVYDVQDLMKHVTEQCNQMHPKVRAVFTTCTIDGNHVVSAEIPAQDVTDRPCFYEGRGRYKGSYVRVGDADEPMTEYGIYSYEAFRRKYEDEIRIVERAEADDLDRDSLLRYELALKSERPHFAQLSESRILELTSVLRNGKPTLAGIMLFATYPQAFFPQLSIIATRIPGTQIGEIGPNEERFIDNARIEGSLDEQLRGAIAFVRKNIRTTTIISPENGERIDTAEYPIEAVRELILNALIHRDYSIHTQGMPIQLQIFDDRMTIINPGGLYGRLTIDQLGTIQPDTRNPVIANALEVLRVTENRYSGIPTVRRLASETGMAAPLFENTRGEFRATLYSPLTRTTPPSAVNHETFNRLNYQTDSHRPSTRRKNRPEERNAAILQFCATPRTRREIADFIGLDSTAYTMRTYVQPLVVSGQLVLGLPGKPQSSKQTYRTAQ</sequence>
<dbReference type="InterPro" id="IPR038475">
    <property type="entry name" value="RecG_C_sf"/>
</dbReference>
<gene>
    <name evidence="2" type="ORF">EMO92_07340</name>
</gene>
<dbReference type="EMBL" id="RZUG01000012">
    <property type="protein sequence ID" value="KAA8825063.1"/>
    <property type="molecule type" value="Genomic_DNA"/>
</dbReference>
<dbReference type="Gene3D" id="3.30.950.30">
    <property type="entry name" value="Schlafen, AAA domain"/>
    <property type="match status" value="1"/>
</dbReference>
<keyword evidence="2" id="KW-0547">Nucleotide-binding</keyword>